<evidence type="ECO:0000256" key="10">
    <source>
        <dbReference type="SAM" id="Phobius"/>
    </source>
</evidence>
<dbReference type="CDD" id="cd11304">
    <property type="entry name" value="Cadherin_repeat"/>
    <property type="match status" value="5"/>
</dbReference>
<dbReference type="PROSITE" id="PS50268">
    <property type="entry name" value="CADHERIN_2"/>
    <property type="match status" value="5"/>
</dbReference>
<feature type="region of interest" description="Disordered" evidence="9">
    <location>
        <begin position="1494"/>
        <end position="1529"/>
    </location>
</feature>
<dbReference type="GO" id="GO:0007156">
    <property type="term" value="P:homophilic cell adhesion via plasma membrane adhesion molecules"/>
    <property type="evidence" value="ECO:0007669"/>
    <property type="project" value="InterPro"/>
</dbReference>
<keyword evidence="2 10" id="KW-0812">Transmembrane</keyword>
<dbReference type="FunFam" id="2.60.40.60:FF:000020">
    <property type="entry name" value="Dachsous cadherin-related 1b"/>
    <property type="match status" value="1"/>
</dbReference>
<comment type="subcellular location">
    <subcellularLocation>
        <location evidence="1">Membrane</location>
    </subcellularLocation>
</comment>
<dbReference type="PANTHER" id="PTHR24025:SF18">
    <property type="entry name" value="CADHERIN-23"/>
    <property type="match status" value="1"/>
</dbReference>
<feature type="compositionally biased region" description="Basic and acidic residues" evidence="9">
    <location>
        <begin position="1356"/>
        <end position="1402"/>
    </location>
</feature>
<keyword evidence="4 8" id="KW-0106">Calcium</keyword>
<evidence type="ECO:0000256" key="6">
    <source>
        <dbReference type="ARBA" id="ARBA00022989"/>
    </source>
</evidence>
<evidence type="ECO:0000256" key="9">
    <source>
        <dbReference type="SAM" id="MobiDB-lite"/>
    </source>
</evidence>
<evidence type="ECO:0000256" key="7">
    <source>
        <dbReference type="ARBA" id="ARBA00023136"/>
    </source>
</evidence>
<dbReference type="PROSITE" id="PS00232">
    <property type="entry name" value="CADHERIN_1"/>
    <property type="match status" value="1"/>
</dbReference>
<feature type="compositionally biased region" description="Basic and acidic residues" evidence="9">
    <location>
        <begin position="1234"/>
        <end position="1264"/>
    </location>
</feature>
<feature type="region of interest" description="Disordered" evidence="9">
    <location>
        <begin position="1152"/>
        <end position="1186"/>
    </location>
</feature>
<dbReference type="Gene3D" id="2.60.40.60">
    <property type="entry name" value="Cadherins"/>
    <property type="match status" value="5"/>
</dbReference>
<dbReference type="Pfam" id="PF00028">
    <property type="entry name" value="Cadherin"/>
    <property type="match status" value="1"/>
</dbReference>
<feature type="region of interest" description="Disordered" evidence="9">
    <location>
        <begin position="1104"/>
        <end position="1140"/>
    </location>
</feature>
<evidence type="ECO:0000256" key="4">
    <source>
        <dbReference type="ARBA" id="ARBA00022837"/>
    </source>
</evidence>
<evidence type="ECO:0000313" key="13">
    <source>
        <dbReference type="Proteomes" id="UP001154078"/>
    </source>
</evidence>
<evidence type="ECO:0000256" key="1">
    <source>
        <dbReference type="ARBA" id="ARBA00004370"/>
    </source>
</evidence>
<feature type="domain" description="Cadherin" evidence="11">
    <location>
        <begin position="209"/>
        <end position="269"/>
    </location>
</feature>
<dbReference type="SUPFAM" id="SSF49313">
    <property type="entry name" value="Cadherin-like"/>
    <property type="match status" value="4"/>
</dbReference>
<dbReference type="Proteomes" id="UP001154078">
    <property type="component" value="Chromosome 3"/>
</dbReference>
<dbReference type="GO" id="GO:0005509">
    <property type="term" value="F:calcium ion binding"/>
    <property type="evidence" value="ECO:0007669"/>
    <property type="project" value="UniProtKB-UniRule"/>
</dbReference>
<proteinExistence type="predicted"/>
<name>A0A9P0FFV7_BRAAE</name>
<feature type="domain" description="Cadherin" evidence="11">
    <location>
        <begin position="601"/>
        <end position="702"/>
    </location>
</feature>
<dbReference type="GO" id="GO:0005886">
    <property type="term" value="C:plasma membrane"/>
    <property type="evidence" value="ECO:0007669"/>
    <property type="project" value="InterPro"/>
</dbReference>
<evidence type="ECO:0000256" key="3">
    <source>
        <dbReference type="ARBA" id="ARBA00022737"/>
    </source>
</evidence>
<feature type="compositionally biased region" description="Basic residues" evidence="9">
    <location>
        <begin position="1104"/>
        <end position="1116"/>
    </location>
</feature>
<keyword evidence="13" id="KW-1185">Reference proteome</keyword>
<dbReference type="GO" id="GO:0060429">
    <property type="term" value="P:epithelium development"/>
    <property type="evidence" value="ECO:0007669"/>
    <property type="project" value="UniProtKB-ARBA"/>
</dbReference>
<dbReference type="SMART" id="SM00112">
    <property type="entry name" value="CA"/>
    <property type="match status" value="4"/>
</dbReference>
<feature type="transmembrane region" description="Helical" evidence="10">
    <location>
        <begin position="809"/>
        <end position="829"/>
    </location>
</feature>
<evidence type="ECO:0000313" key="12">
    <source>
        <dbReference type="EMBL" id="CAH0552878.1"/>
    </source>
</evidence>
<feature type="region of interest" description="Disordered" evidence="9">
    <location>
        <begin position="1356"/>
        <end position="1477"/>
    </location>
</feature>
<reference evidence="12" key="1">
    <citation type="submission" date="2021-12" db="EMBL/GenBank/DDBJ databases">
        <authorList>
            <person name="King R."/>
        </authorList>
    </citation>
    <scope>NUCLEOTIDE SEQUENCE</scope>
</reference>
<accession>A0A9P0FFV7</accession>
<feature type="region of interest" description="Disordered" evidence="9">
    <location>
        <begin position="1216"/>
        <end position="1307"/>
    </location>
</feature>
<evidence type="ECO:0000256" key="2">
    <source>
        <dbReference type="ARBA" id="ARBA00022692"/>
    </source>
</evidence>
<keyword evidence="6 10" id="KW-1133">Transmembrane helix</keyword>
<keyword evidence="7 10" id="KW-0472">Membrane</keyword>
<keyword evidence="3" id="KW-0677">Repeat</keyword>
<feature type="compositionally biased region" description="Basic residues" evidence="9">
    <location>
        <begin position="1217"/>
        <end position="1228"/>
    </location>
</feature>
<feature type="domain" description="Cadherin" evidence="11">
    <location>
        <begin position="496"/>
        <end position="600"/>
    </location>
</feature>
<feature type="compositionally biased region" description="Acidic residues" evidence="9">
    <location>
        <begin position="1158"/>
        <end position="1167"/>
    </location>
</feature>
<protein>
    <recommendedName>
        <fullName evidence="11">Cadherin domain-containing protein</fullName>
    </recommendedName>
</protein>
<dbReference type="GO" id="GO:0009653">
    <property type="term" value="P:anatomical structure morphogenesis"/>
    <property type="evidence" value="ECO:0007669"/>
    <property type="project" value="UniProtKB-ARBA"/>
</dbReference>
<keyword evidence="5" id="KW-0130">Cell adhesion</keyword>
<dbReference type="InterPro" id="IPR015919">
    <property type="entry name" value="Cadherin-like_sf"/>
</dbReference>
<feature type="domain" description="Cadherin" evidence="11">
    <location>
        <begin position="284"/>
        <end position="385"/>
    </location>
</feature>
<feature type="compositionally biased region" description="Basic and acidic residues" evidence="9">
    <location>
        <begin position="1279"/>
        <end position="1291"/>
    </location>
</feature>
<dbReference type="EMBL" id="OV121134">
    <property type="protein sequence ID" value="CAH0552878.1"/>
    <property type="molecule type" value="Genomic_DNA"/>
</dbReference>
<feature type="compositionally biased region" description="Basic and acidic residues" evidence="9">
    <location>
        <begin position="1497"/>
        <end position="1513"/>
    </location>
</feature>
<gene>
    <name evidence="12" type="ORF">MELIAE_LOCUS5011</name>
</gene>
<dbReference type="PRINTS" id="PR00205">
    <property type="entry name" value="CADHERIN"/>
</dbReference>
<feature type="domain" description="Cadherin" evidence="11">
    <location>
        <begin position="386"/>
        <end position="495"/>
    </location>
</feature>
<dbReference type="InterPro" id="IPR020894">
    <property type="entry name" value="Cadherin_CS"/>
</dbReference>
<evidence type="ECO:0000256" key="8">
    <source>
        <dbReference type="PROSITE-ProRule" id="PRU00043"/>
    </source>
</evidence>
<dbReference type="PANTHER" id="PTHR24025">
    <property type="entry name" value="DESMOGLEIN FAMILY MEMBER"/>
    <property type="match status" value="1"/>
</dbReference>
<dbReference type="OrthoDB" id="8188793at2759"/>
<dbReference type="InterPro" id="IPR050971">
    <property type="entry name" value="Cadherin-domain_protein"/>
</dbReference>
<evidence type="ECO:0000256" key="5">
    <source>
        <dbReference type="ARBA" id="ARBA00022889"/>
    </source>
</evidence>
<feature type="compositionally biased region" description="Basic residues" evidence="9">
    <location>
        <begin position="1440"/>
        <end position="1450"/>
    </location>
</feature>
<dbReference type="InterPro" id="IPR002126">
    <property type="entry name" value="Cadherin-like_dom"/>
</dbReference>
<organism evidence="12 13">
    <name type="scientific">Brassicogethes aeneus</name>
    <name type="common">Rape pollen beetle</name>
    <name type="synonym">Meligethes aeneus</name>
    <dbReference type="NCBI Taxonomy" id="1431903"/>
    <lineage>
        <taxon>Eukaryota</taxon>
        <taxon>Metazoa</taxon>
        <taxon>Ecdysozoa</taxon>
        <taxon>Arthropoda</taxon>
        <taxon>Hexapoda</taxon>
        <taxon>Insecta</taxon>
        <taxon>Pterygota</taxon>
        <taxon>Neoptera</taxon>
        <taxon>Endopterygota</taxon>
        <taxon>Coleoptera</taxon>
        <taxon>Polyphaga</taxon>
        <taxon>Cucujiformia</taxon>
        <taxon>Nitidulidae</taxon>
        <taxon>Meligethinae</taxon>
        <taxon>Brassicogethes</taxon>
    </lineage>
</organism>
<evidence type="ECO:0000259" key="11">
    <source>
        <dbReference type="PROSITE" id="PS50268"/>
    </source>
</evidence>
<dbReference type="GO" id="GO:0005911">
    <property type="term" value="C:cell-cell junction"/>
    <property type="evidence" value="ECO:0007669"/>
    <property type="project" value="TreeGrafter"/>
</dbReference>
<feature type="compositionally biased region" description="Low complexity" evidence="9">
    <location>
        <begin position="1457"/>
        <end position="1469"/>
    </location>
</feature>
<sequence length="1585" mass="180066">MFVYLVFVISLLKGWRARGSKLLWAQSAMRWLTLLCGPILVAAFPRFDPSALLREVLVPADAGLGTVIYRLRASDTTFDYPLVFTLLGDTNHVEVKSLHCSRFNSVCQANVIVKKRLDAGRFYDFMVEVRSPKGESANLNCSFRATNATTPIEKIFPGAPTLLMISEGAKRNTDLGTVLAKGNPKRMKAVLLELWGSKEFGFRQKLITDRDAEGTILLLSPLDYETKTVHHLTILANDPWTDMQHDTRNIAGWPLLVAVLDEQDTPPVFTIAPPITVLNPSLVPGEVVLKVHAEDGDRGNPRKIFYYIPSTVPFKEYFNITPNTGEVILQQPISNIITASRNGQPIILTVVAEEERTHPNEPPAQQSSVRLALIPPGVTGGIPTFGSIEYNALLDENPSIGTTLDLVQAEVHTEIGDVITLQLDKCNGTFDVTPGVVEGYSKFSVKVHDPKLLDYEKWRSVSCYIVAREINNGNNTSRAKLTVHLNDVNDNAPEFTDVVYKGFVQENANIGTTVLRVEASDVDREPGNKIRYTGLTGSFLFALDPETGIISVANSQGLDAENTPVITLTVEAADEDGQGLKTTATVEITLVDINDQVPTFEKDFYEFILNEDQTAFTTNAFVKAIDNDISPPNNEIHYELPTPVDGLVINERTGELELTNRWKYNEPITVNIRAWDGGVPRLASEGKVKIYPTEANSRKMLFIVSGRNPDRRKVLDTLKALTGGKVEIHNVRPYTGFEEGATDVSRYDNEDDDPSRSVVEATVTNAGVIDVNRIKQILDNESTIKRTDSTNYKSETSTTTIKQSSGADLLWLLILLIVLAIIAAIILIFCCICRPCPFYIPPKRRKISTGDIQKLVKGSGNGRESKSVQVAEWFGRKEAWTPDQAMVDPEAESLRRHEIERGSERGEPKRLYRHNREVSRDQLYIREGNADILRLVTRGGEQQAQRPVAVVADHAYLADSGKEILMRRFIDQQQAEAARQQVLLPNAVTKLQNEHELLEASFRQQNALLRQIILDRERDLRLETQSLPAGTQTDIDAGTQTEPHFLTRKVRSDNDASDGSDDELTIIKSRIKAKNYRKSHIRRKIKTPILEESELEIIEKPQKVKTLKSSRPKIKQTKTSEMRQKRSSSTTSKRLTKSALRKEVLKEISKTLKRSDDSISDSDDSESETGKLSADSVEEISPRSDKTIDLEKKSKYAKLLATKTITKNRSISVDRHLGKRSLKNKRKKQLFDTATKRSESADRNKTEYMEKNRHQNRPESLDRYRQRRSTSRQSYQYYPDDRDSDYHDRYYRSPTRSYHHSPRSDRHRMDYEDLRRLDFKNDRHRINVKDPRRVDLKDRYYYYKDDFLDPAKYHRSLSRDCRRDRSHSRDMDQYHEDKKQFRSESLDREYHLSTLSHREESNMKNQQKFLSETDLRLPQSIIGRESRKTDSTETSANTKTKPKTNTKRTSRYMEWYNNKNKSKNSTKPNKIYDMNDMDPVKENNQVKETIKLSGSRLLEDTESSARKKVDSKKSTGGPDHPLLQHSEYRYEAPYLPGKKVEEDVDSGIALTKPSMAQKKSVFTIAYNEIHTSQIKDVTTPPPLPL</sequence>